<name>A0A4R3NR06_9HYPH</name>
<gene>
    <name evidence="1" type="ORF">EDC90_103310</name>
</gene>
<organism evidence="1 2">
    <name type="scientific">Martelella mediterranea</name>
    <dbReference type="NCBI Taxonomy" id="293089"/>
    <lineage>
        <taxon>Bacteria</taxon>
        <taxon>Pseudomonadati</taxon>
        <taxon>Pseudomonadota</taxon>
        <taxon>Alphaproteobacteria</taxon>
        <taxon>Hyphomicrobiales</taxon>
        <taxon>Aurantimonadaceae</taxon>
        <taxon>Martelella</taxon>
    </lineage>
</organism>
<protein>
    <submittedName>
        <fullName evidence="1">Uncharacterized protein</fullName>
    </submittedName>
</protein>
<proteinExistence type="predicted"/>
<reference evidence="1 2" key="1">
    <citation type="submission" date="2019-03" db="EMBL/GenBank/DDBJ databases">
        <title>Freshwater and sediment microbial communities from various areas in North America, analyzing microbe dynamics in response to fracking.</title>
        <authorList>
            <person name="Lamendella R."/>
        </authorList>
    </citation>
    <scope>NUCLEOTIDE SEQUENCE [LARGE SCALE GENOMIC DNA]</scope>
    <source>
        <strain evidence="1 2">175.2</strain>
    </source>
</reference>
<evidence type="ECO:0000313" key="1">
    <source>
        <dbReference type="EMBL" id="TCT34616.1"/>
    </source>
</evidence>
<dbReference type="EMBL" id="SMAR01000033">
    <property type="protein sequence ID" value="TCT34616.1"/>
    <property type="molecule type" value="Genomic_DNA"/>
</dbReference>
<dbReference type="AlphaFoldDB" id="A0A4R3NR06"/>
<keyword evidence="2" id="KW-1185">Reference proteome</keyword>
<dbReference type="Proteomes" id="UP000295097">
    <property type="component" value="Unassembled WGS sequence"/>
</dbReference>
<accession>A0A4R3NR06</accession>
<comment type="caution">
    <text evidence="1">The sequence shown here is derived from an EMBL/GenBank/DDBJ whole genome shotgun (WGS) entry which is preliminary data.</text>
</comment>
<evidence type="ECO:0000313" key="2">
    <source>
        <dbReference type="Proteomes" id="UP000295097"/>
    </source>
</evidence>
<sequence length="80" mass="8910">MPAHETFPCACAFAKAVDDSNPEHFPRVGIADNVLYRGHWIIRHSQSGREAIIARSNEPPLHAEVAACCLNYFQRIPSHA</sequence>